<dbReference type="Proteomes" id="UP000029121">
    <property type="component" value="Unassembled WGS sequence"/>
</dbReference>
<feature type="zinc finger region" description="C3H1-type" evidence="2">
    <location>
        <begin position="388"/>
        <end position="415"/>
    </location>
</feature>
<accession>R0GJQ8</accession>
<keyword evidence="2" id="KW-0479">Metal-binding</keyword>
<evidence type="ECO:0000256" key="1">
    <source>
        <dbReference type="ARBA" id="ARBA00023125"/>
    </source>
</evidence>
<dbReference type="PANTHER" id="PTHR33400">
    <property type="entry name" value="ZINC FINGER CCCH DOMAIN-CONTAINING PROTEIN 6-RELATED"/>
    <property type="match status" value="1"/>
</dbReference>
<dbReference type="EMBL" id="KB870812">
    <property type="protein sequence ID" value="EOA12520.1"/>
    <property type="molecule type" value="Genomic_DNA"/>
</dbReference>
<keyword evidence="2" id="KW-0863">Zinc-finger</keyword>
<dbReference type="PROSITE" id="PS50103">
    <property type="entry name" value="ZF_C3H1"/>
    <property type="match status" value="1"/>
</dbReference>
<dbReference type="PANTHER" id="PTHR33400:SF12">
    <property type="entry name" value="ZINC FINGER CCCH DOMAIN-CONTAINING PROTEIN 45-RELATED"/>
    <property type="match status" value="1"/>
</dbReference>
<dbReference type="KEGG" id="crb:17875713"/>
<dbReference type="GO" id="GO:0008270">
    <property type="term" value="F:zinc ion binding"/>
    <property type="evidence" value="ECO:0007669"/>
    <property type="project" value="UniProtKB-KW"/>
</dbReference>
<name>R0GJQ8_9BRAS</name>
<evidence type="ECO:0000259" key="3">
    <source>
        <dbReference type="PROSITE" id="PS50103"/>
    </source>
</evidence>
<dbReference type="STRING" id="81985.R0GJQ8"/>
<dbReference type="InterPro" id="IPR000571">
    <property type="entry name" value="Znf_CCCH"/>
</dbReference>
<sequence length="436" mass="47691">MKKTGKKKSSRVSWASDSLLSQVKMFLTDDCPAEVASSNLPPGFEASDYASRRTSTIPLIKWIPPPKFIIDDAFLGGTGGDSTETPSENLRIAKVLEAFYPHRSVIPARPSVSPAVEQSHYDDSYTPIIRLTPIEDDRAAALQSSSHHFEAPSAVSLLGPELSLAASAALSALTKEQGCQVDAALLVKLLSDPKIVANLLNDMNSKPLETANGDSMNTDITNPRLHIPRNGVPHNVHVPVQSSATVPPLPKPTQPMSTALSMKPTLVPLSSGIEPLTRVEEEDSYTAAPLKPSPVENVLVSEQKTQSLNVSASSTRDINRIPESAQTETDLQIRNGNINRGDQVSAKPVKNLDYFKNLIREHGGVSPATNQNNNYKGRVDDMKVVKVKIQKQCMFFNRAKGCRLGESCLYLHDRSKRLWADVAPRFPKAKRLKYRS</sequence>
<dbReference type="eggNOG" id="ENOG502QUGU">
    <property type="taxonomic scope" value="Eukaryota"/>
</dbReference>
<dbReference type="GO" id="GO:0003677">
    <property type="term" value="F:DNA binding"/>
    <property type="evidence" value="ECO:0007669"/>
    <property type="project" value="UniProtKB-KW"/>
</dbReference>
<proteinExistence type="predicted"/>
<keyword evidence="2" id="KW-0862">Zinc</keyword>
<protein>
    <recommendedName>
        <fullName evidence="3">C3H1-type domain-containing protein</fullName>
    </recommendedName>
</protein>
<evidence type="ECO:0000313" key="5">
    <source>
        <dbReference type="Proteomes" id="UP000029121"/>
    </source>
</evidence>
<dbReference type="OrthoDB" id="1928519at2759"/>
<dbReference type="AlphaFoldDB" id="R0GJQ8"/>
<keyword evidence="1" id="KW-0238">DNA-binding</keyword>
<reference evidence="5" key="1">
    <citation type="journal article" date="2013" name="Nat. Genet.">
        <title>The Capsella rubella genome and the genomic consequences of rapid mating system evolution.</title>
        <authorList>
            <person name="Slotte T."/>
            <person name="Hazzouri K.M."/>
            <person name="Agren J.A."/>
            <person name="Koenig D."/>
            <person name="Maumus F."/>
            <person name="Guo Y.L."/>
            <person name="Steige K."/>
            <person name="Platts A.E."/>
            <person name="Escobar J.S."/>
            <person name="Newman L.K."/>
            <person name="Wang W."/>
            <person name="Mandakova T."/>
            <person name="Vello E."/>
            <person name="Smith L.M."/>
            <person name="Henz S.R."/>
            <person name="Steffen J."/>
            <person name="Takuno S."/>
            <person name="Brandvain Y."/>
            <person name="Coop G."/>
            <person name="Andolfatto P."/>
            <person name="Hu T.T."/>
            <person name="Blanchette M."/>
            <person name="Clark R.M."/>
            <person name="Quesneville H."/>
            <person name="Nordborg M."/>
            <person name="Gaut B.S."/>
            <person name="Lysak M.A."/>
            <person name="Jenkins J."/>
            <person name="Grimwood J."/>
            <person name="Chapman J."/>
            <person name="Prochnik S."/>
            <person name="Shu S."/>
            <person name="Rokhsar D."/>
            <person name="Schmutz J."/>
            <person name="Weigel D."/>
            <person name="Wright S.I."/>
        </authorList>
    </citation>
    <scope>NUCLEOTIDE SEQUENCE [LARGE SCALE GENOMIC DNA]</scope>
    <source>
        <strain evidence="5">cv. Monte Gargano</strain>
    </source>
</reference>
<evidence type="ECO:0000313" key="4">
    <source>
        <dbReference type="EMBL" id="EOA12520.1"/>
    </source>
</evidence>
<gene>
    <name evidence="4" type="ORF">CARUB_v10026427mg</name>
</gene>
<keyword evidence="5" id="KW-1185">Reference proteome</keyword>
<feature type="domain" description="C3H1-type" evidence="3">
    <location>
        <begin position="388"/>
        <end position="415"/>
    </location>
</feature>
<evidence type="ECO:0000256" key="2">
    <source>
        <dbReference type="PROSITE-ProRule" id="PRU00723"/>
    </source>
</evidence>
<organism evidence="4 5">
    <name type="scientific">Capsella rubella</name>
    <dbReference type="NCBI Taxonomy" id="81985"/>
    <lineage>
        <taxon>Eukaryota</taxon>
        <taxon>Viridiplantae</taxon>
        <taxon>Streptophyta</taxon>
        <taxon>Embryophyta</taxon>
        <taxon>Tracheophyta</taxon>
        <taxon>Spermatophyta</taxon>
        <taxon>Magnoliopsida</taxon>
        <taxon>eudicotyledons</taxon>
        <taxon>Gunneridae</taxon>
        <taxon>Pentapetalae</taxon>
        <taxon>rosids</taxon>
        <taxon>malvids</taxon>
        <taxon>Brassicales</taxon>
        <taxon>Brassicaceae</taxon>
        <taxon>Camelineae</taxon>
        <taxon>Capsella</taxon>
    </lineage>
</organism>